<proteinExistence type="inferred from homology"/>
<evidence type="ECO:0000313" key="13">
    <source>
        <dbReference type="Proteomes" id="UP000799776"/>
    </source>
</evidence>
<evidence type="ECO:0000256" key="6">
    <source>
        <dbReference type="ARBA" id="ARBA00022989"/>
    </source>
</evidence>
<evidence type="ECO:0000256" key="11">
    <source>
        <dbReference type="SAM" id="Phobius"/>
    </source>
</evidence>
<dbReference type="AlphaFoldDB" id="A0A9P4LXG8"/>
<comment type="similarity">
    <text evidence="2 9">Belongs to the SPCS3 family.</text>
</comment>
<name>A0A9P4LXG8_9PEZI</name>
<comment type="caution">
    <text evidence="12">The sequence shown here is derived from an EMBL/GenBank/DDBJ whole genome shotgun (WGS) entry which is preliminary data.</text>
</comment>
<evidence type="ECO:0000256" key="9">
    <source>
        <dbReference type="PIRNR" id="PIRNR016089"/>
    </source>
</evidence>
<evidence type="ECO:0000256" key="10">
    <source>
        <dbReference type="SAM" id="MobiDB-lite"/>
    </source>
</evidence>
<dbReference type="PANTHER" id="PTHR12804">
    <property type="entry name" value="MICROSOMAL SIGNAL PEPTIDASE 23 KD SUBUNIT SPC22/23"/>
    <property type="match status" value="1"/>
</dbReference>
<evidence type="ECO:0000256" key="5">
    <source>
        <dbReference type="ARBA" id="ARBA00022968"/>
    </source>
</evidence>
<organism evidence="12 13">
    <name type="scientific">Saccharata proteae CBS 121410</name>
    <dbReference type="NCBI Taxonomy" id="1314787"/>
    <lineage>
        <taxon>Eukaryota</taxon>
        <taxon>Fungi</taxon>
        <taxon>Dikarya</taxon>
        <taxon>Ascomycota</taxon>
        <taxon>Pezizomycotina</taxon>
        <taxon>Dothideomycetes</taxon>
        <taxon>Dothideomycetes incertae sedis</taxon>
        <taxon>Botryosphaeriales</taxon>
        <taxon>Saccharataceae</taxon>
        <taxon>Saccharata</taxon>
    </lineage>
</organism>
<evidence type="ECO:0000256" key="8">
    <source>
        <dbReference type="ARBA" id="ARBA00045670"/>
    </source>
</evidence>
<dbReference type="OrthoDB" id="10261524at2759"/>
<feature type="region of interest" description="Disordered" evidence="10">
    <location>
        <begin position="222"/>
        <end position="242"/>
    </location>
</feature>
<evidence type="ECO:0000256" key="7">
    <source>
        <dbReference type="ARBA" id="ARBA00023136"/>
    </source>
</evidence>
<dbReference type="GO" id="GO:0006465">
    <property type="term" value="P:signal peptide processing"/>
    <property type="evidence" value="ECO:0007669"/>
    <property type="project" value="UniProtKB-UniRule"/>
</dbReference>
<feature type="compositionally biased region" description="Low complexity" evidence="10">
    <location>
        <begin position="130"/>
        <end position="144"/>
    </location>
</feature>
<keyword evidence="7 9" id="KW-0472">Membrane</keyword>
<evidence type="ECO:0000256" key="3">
    <source>
        <dbReference type="ARBA" id="ARBA00022692"/>
    </source>
</evidence>
<comment type="function">
    <text evidence="8">Essential component of the signal peptidase complex (SPC) which catalyzes the cleavage of N-terminal signal sequences from nascent proteins as they are translocated into the lumen of the endoplasmic reticulum. Essential for the SPC catalytic activity, possibly by stabilizing and positioning the active center of the complex close to the lumenal surface. Essential for viability.</text>
</comment>
<dbReference type="GO" id="GO:0005787">
    <property type="term" value="C:signal peptidase complex"/>
    <property type="evidence" value="ECO:0007669"/>
    <property type="project" value="UniProtKB-UniRule"/>
</dbReference>
<feature type="transmembrane region" description="Helical" evidence="11">
    <location>
        <begin position="12"/>
        <end position="32"/>
    </location>
</feature>
<evidence type="ECO:0000313" key="12">
    <source>
        <dbReference type="EMBL" id="KAF2087629.1"/>
    </source>
</evidence>
<accession>A0A9P4LXG8</accession>
<keyword evidence="4 9" id="KW-0256">Endoplasmic reticulum</keyword>
<sequence length="242" mass="27130">MHSTLVRAQNVFGFFTTVMAVIAGLIALSSFVSPQTPSASVKLQNVQVVRGRPHYWSSKREEYAHIKFDLDMDLSSIFNWNTKQVFVYITATYPSLKASEPPSQAIIWDAILASPSAPWHQNHYVHPQPKSSSSKSSKNNKAASLYPPGELHLEKQRPKYQITDYSGRIANRTDAVLELGWSVQPWVGLLTWADWPPVHGGLWKKLDGGKSKTFNFPALKAKKEGDTGTAKGRERNKEGEFF</sequence>
<keyword evidence="6 11" id="KW-1133">Transmembrane helix</keyword>
<keyword evidence="3 11" id="KW-0812">Transmembrane</keyword>
<dbReference type="InterPro" id="IPR007653">
    <property type="entry name" value="SPC3"/>
</dbReference>
<evidence type="ECO:0000256" key="4">
    <source>
        <dbReference type="ARBA" id="ARBA00022824"/>
    </source>
</evidence>
<dbReference type="GO" id="GO:0045047">
    <property type="term" value="P:protein targeting to ER"/>
    <property type="evidence" value="ECO:0007669"/>
    <property type="project" value="TreeGrafter"/>
</dbReference>
<gene>
    <name evidence="12" type="ORF">K490DRAFT_41564</name>
</gene>
<keyword evidence="5" id="KW-0735">Signal-anchor</keyword>
<feature type="region of interest" description="Disordered" evidence="10">
    <location>
        <begin position="122"/>
        <end position="148"/>
    </location>
</feature>
<comment type="subcellular location">
    <subcellularLocation>
        <location evidence="1">Endoplasmic reticulum membrane</location>
        <topology evidence="1">Single-pass type II membrane protein</topology>
    </subcellularLocation>
</comment>
<reference evidence="12" key="1">
    <citation type="journal article" date="2020" name="Stud. Mycol.">
        <title>101 Dothideomycetes genomes: a test case for predicting lifestyles and emergence of pathogens.</title>
        <authorList>
            <person name="Haridas S."/>
            <person name="Albert R."/>
            <person name="Binder M."/>
            <person name="Bloem J."/>
            <person name="Labutti K."/>
            <person name="Salamov A."/>
            <person name="Andreopoulos B."/>
            <person name="Baker S."/>
            <person name="Barry K."/>
            <person name="Bills G."/>
            <person name="Bluhm B."/>
            <person name="Cannon C."/>
            <person name="Castanera R."/>
            <person name="Culley D."/>
            <person name="Daum C."/>
            <person name="Ezra D."/>
            <person name="Gonzalez J."/>
            <person name="Henrissat B."/>
            <person name="Kuo A."/>
            <person name="Liang C."/>
            <person name="Lipzen A."/>
            <person name="Lutzoni F."/>
            <person name="Magnuson J."/>
            <person name="Mondo S."/>
            <person name="Nolan M."/>
            <person name="Ohm R."/>
            <person name="Pangilinan J."/>
            <person name="Park H.-J."/>
            <person name="Ramirez L."/>
            <person name="Alfaro M."/>
            <person name="Sun H."/>
            <person name="Tritt A."/>
            <person name="Yoshinaga Y."/>
            <person name="Zwiers L.-H."/>
            <person name="Turgeon B."/>
            <person name="Goodwin S."/>
            <person name="Spatafora J."/>
            <person name="Crous P."/>
            <person name="Grigoriev I."/>
        </authorList>
    </citation>
    <scope>NUCLEOTIDE SEQUENCE</scope>
    <source>
        <strain evidence="12">CBS 121410</strain>
    </source>
</reference>
<dbReference type="PIRSF" id="PIRSF016089">
    <property type="entry name" value="SPC22"/>
    <property type="match status" value="1"/>
</dbReference>
<evidence type="ECO:0000256" key="1">
    <source>
        <dbReference type="ARBA" id="ARBA00004648"/>
    </source>
</evidence>
<dbReference type="Pfam" id="PF04573">
    <property type="entry name" value="SPC22"/>
    <property type="match status" value="2"/>
</dbReference>
<dbReference type="Proteomes" id="UP000799776">
    <property type="component" value="Unassembled WGS sequence"/>
</dbReference>
<evidence type="ECO:0000256" key="2">
    <source>
        <dbReference type="ARBA" id="ARBA00009289"/>
    </source>
</evidence>
<dbReference type="PANTHER" id="PTHR12804:SF0">
    <property type="entry name" value="SIGNAL PEPTIDASE COMPLEX SUBUNIT 3"/>
    <property type="match status" value="1"/>
</dbReference>
<keyword evidence="13" id="KW-1185">Reference proteome</keyword>
<dbReference type="EMBL" id="ML978719">
    <property type="protein sequence ID" value="KAF2087629.1"/>
    <property type="molecule type" value="Genomic_DNA"/>
</dbReference>
<protein>
    <recommendedName>
        <fullName evidence="9">Signal peptidase subunit 3</fullName>
    </recommendedName>
</protein>